<feature type="transmembrane region" description="Helical" evidence="8">
    <location>
        <begin position="278"/>
        <end position="296"/>
    </location>
</feature>
<comment type="subcellular location">
    <subcellularLocation>
        <location evidence="1">Cell membrane</location>
        <topology evidence="1">Multi-pass membrane protein</topology>
    </subcellularLocation>
</comment>
<feature type="transmembrane region" description="Helical" evidence="8">
    <location>
        <begin position="199"/>
        <end position="217"/>
    </location>
</feature>
<evidence type="ECO:0000256" key="2">
    <source>
        <dbReference type="ARBA" id="ARBA00022475"/>
    </source>
</evidence>
<evidence type="ECO:0000256" key="1">
    <source>
        <dbReference type="ARBA" id="ARBA00004651"/>
    </source>
</evidence>
<keyword evidence="4" id="KW-0808">Transferase</keyword>
<feature type="transmembrane region" description="Helical" evidence="8">
    <location>
        <begin position="330"/>
        <end position="347"/>
    </location>
</feature>
<accession>A0A502FU51</accession>
<dbReference type="PANTHER" id="PTHR33908">
    <property type="entry name" value="MANNOSYLTRANSFERASE YKCB-RELATED"/>
    <property type="match status" value="1"/>
</dbReference>
<gene>
    <name evidence="9" type="ORF">EAH76_13815</name>
</gene>
<feature type="transmembrane region" description="Helical" evidence="8">
    <location>
        <begin position="71"/>
        <end position="99"/>
    </location>
</feature>
<dbReference type="PANTHER" id="PTHR33908:SF11">
    <property type="entry name" value="MEMBRANE PROTEIN"/>
    <property type="match status" value="1"/>
</dbReference>
<name>A0A502FU51_9SPHN</name>
<organism evidence="9 10">
    <name type="scientific">Sphingomonas glacialis</name>
    <dbReference type="NCBI Taxonomy" id="658225"/>
    <lineage>
        <taxon>Bacteria</taxon>
        <taxon>Pseudomonadati</taxon>
        <taxon>Pseudomonadota</taxon>
        <taxon>Alphaproteobacteria</taxon>
        <taxon>Sphingomonadales</taxon>
        <taxon>Sphingomonadaceae</taxon>
        <taxon>Sphingomonas</taxon>
    </lineage>
</organism>
<dbReference type="InterPro" id="IPR050297">
    <property type="entry name" value="LipidA_mod_glycosyltrf_83"/>
</dbReference>
<proteinExistence type="predicted"/>
<dbReference type="GO" id="GO:0005886">
    <property type="term" value="C:plasma membrane"/>
    <property type="evidence" value="ECO:0007669"/>
    <property type="project" value="UniProtKB-SubCell"/>
</dbReference>
<dbReference type="GO" id="GO:0009103">
    <property type="term" value="P:lipopolysaccharide biosynthetic process"/>
    <property type="evidence" value="ECO:0007669"/>
    <property type="project" value="UniProtKB-ARBA"/>
</dbReference>
<evidence type="ECO:0000256" key="4">
    <source>
        <dbReference type="ARBA" id="ARBA00022679"/>
    </source>
</evidence>
<feature type="transmembrane region" description="Helical" evidence="8">
    <location>
        <begin position="252"/>
        <end position="271"/>
    </location>
</feature>
<dbReference type="Proteomes" id="UP000319931">
    <property type="component" value="Unassembled WGS sequence"/>
</dbReference>
<dbReference type="AlphaFoldDB" id="A0A502FU51"/>
<evidence type="ECO:0000313" key="10">
    <source>
        <dbReference type="Proteomes" id="UP000319931"/>
    </source>
</evidence>
<evidence type="ECO:0000313" key="9">
    <source>
        <dbReference type="EMBL" id="TPG52920.1"/>
    </source>
</evidence>
<feature type="transmembrane region" description="Helical" evidence="8">
    <location>
        <begin position="111"/>
        <end position="130"/>
    </location>
</feature>
<keyword evidence="3" id="KW-0328">Glycosyltransferase</keyword>
<feature type="transmembrane region" description="Helical" evidence="8">
    <location>
        <begin position="302"/>
        <end position="318"/>
    </location>
</feature>
<keyword evidence="6 8" id="KW-1133">Transmembrane helix</keyword>
<keyword evidence="5 8" id="KW-0812">Transmembrane</keyword>
<comment type="caution">
    <text evidence="9">The sequence shown here is derived from an EMBL/GenBank/DDBJ whole genome shotgun (WGS) entry which is preliminary data.</text>
</comment>
<dbReference type="OrthoDB" id="7463529at2"/>
<evidence type="ECO:0000256" key="3">
    <source>
        <dbReference type="ARBA" id="ARBA00022676"/>
    </source>
</evidence>
<dbReference type="EMBL" id="RCZC01000003">
    <property type="protein sequence ID" value="TPG52920.1"/>
    <property type="molecule type" value="Genomic_DNA"/>
</dbReference>
<protein>
    <submittedName>
        <fullName evidence="9">DUF2029 domain-containing protein</fullName>
    </submittedName>
</protein>
<dbReference type="GO" id="GO:0016763">
    <property type="term" value="F:pentosyltransferase activity"/>
    <property type="evidence" value="ECO:0007669"/>
    <property type="project" value="TreeGrafter"/>
</dbReference>
<keyword evidence="10" id="KW-1185">Reference proteome</keyword>
<evidence type="ECO:0000256" key="6">
    <source>
        <dbReference type="ARBA" id="ARBA00022989"/>
    </source>
</evidence>
<sequence>MGGSMTEPMALPWRWLAAALMVFVALALLHPIDHDESQYVAAAMLSAHGDLPYRDYPYLQTPLQPLLFAPIAWAAGWHAWLALRLTNALLGVCILGCVWRAAREAGVGAGAALAAAALLGACDILLFSISTARNDALPAALLAAALIPIVRAQRGGATRAAAVLVGVLLAAAAAAKLSYAFPAAAYGGYALFDRRHQPLSVVLGAVPVVGLVAWSWALAPDAFVFGTITFPAVAPAEFYADRPWKLSLLGKAVDTLKFLALGPALLALVVIRRRLWRPGVLELVLVAGLVAALLPLPTWRQYLLPALPPLFVLLALEWQRARPARWMRALVAVTLGAGLAPTLITAIQSRGATSLPAALSEARAIGAALDRAGVRDGVATLSPQFLGATHALPDRRFATGPFYFRSHALLPADREAAMHLVSADRLAAVDRSPPATVLVGGEGGWSSGDVALDARLEEWARTRQYRAVPLDSARFRLYIR</sequence>
<evidence type="ECO:0000256" key="7">
    <source>
        <dbReference type="ARBA" id="ARBA00023136"/>
    </source>
</evidence>
<keyword evidence="2" id="KW-1003">Cell membrane</keyword>
<keyword evidence="7 8" id="KW-0472">Membrane</keyword>
<reference evidence="9 10" key="1">
    <citation type="journal article" date="2019" name="Environ. Microbiol.">
        <title>Species interactions and distinct microbial communities in high Arctic permafrost affected cryosols are associated with the CH4 and CO2 gas fluxes.</title>
        <authorList>
            <person name="Altshuler I."/>
            <person name="Hamel J."/>
            <person name="Turney S."/>
            <person name="Magnuson E."/>
            <person name="Levesque R."/>
            <person name="Greer C."/>
            <person name="Whyte L.G."/>
        </authorList>
    </citation>
    <scope>NUCLEOTIDE SEQUENCE [LARGE SCALE GENOMIC DNA]</scope>
    <source>
        <strain evidence="9 10">E6.1</strain>
    </source>
</reference>
<evidence type="ECO:0000256" key="8">
    <source>
        <dbReference type="SAM" id="Phobius"/>
    </source>
</evidence>
<feature type="transmembrane region" description="Helical" evidence="8">
    <location>
        <begin position="136"/>
        <end position="153"/>
    </location>
</feature>
<evidence type="ECO:0000256" key="5">
    <source>
        <dbReference type="ARBA" id="ARBA00022692"/>
    </source>
</evidence>